<evidence type="ECO:0000256" key="1">
    <source>
        <dbReference type="ARBA" id="ARBA00022448"/>
    </source>
</evidence>
<dbReference type="SUPFAM" id="SSF52540">
    <property type="entry name" value="P-loop containing nucleoside triphosphate hydrolases"/>
    <property type="match status" value="1"/>
</dbReference>
<keyword evidence="6" id="KW-1185">Reference proteome</keyword>
<reference evidence="5" key="1">
    <citation type="journal article" date="2014" name="Int. J. Syst. Evol. Microbiol.">
        <title>Complete genome sequence of Corynebacterium casei LMG S-19264T (=DSM 44701T), isolated from a smear-ripened cheese.</title>
        <authorList>
            <consortium name="US DOE Joint Genome Institute (JGI-PGF)"/>
            <person name="Walter F."/>
            <person name="Albersmeier A."/>
            <person name="Kalinowski J."/>
            <person name="Ruckert C."/>
        </authorList>
    </citation>
    <scope>NUCLEOTIDE SEQUENCE</scope>
    <source>
        <strain evidence="5">CGMCC 1.6333</strain>
    </source>
</reference>
<evidence type="ECO:0000256" key="3">
    <source>
        <dbReference type="ARBA" id="ARBA00022840"/>
    </source>
</evidence>
<protein>
    <submittedName>
        <fullName evidence="5">ABC transporter ATP-binding protein</fullName>
    </submittedName>
</protein>
<evidence type="ECO:0000259" key="4">
    <source>
        <dbReference type="PROSITE" id="PS50893"/>
    </source>
</evidence>
<dbReference type="PROSITE" id="PS00211">
    <property type="entry name" value="ABC_TRANSPORTER_1"/>
    <property type="match status" value="1"/>
</dbReference>
<dbReference type="PANTHER" id="PTHR42781">
    <property type="entry name" value="SPERMIDINE/PUTRESCINE IMPORT ATP-BINDING PROTEIN POTA"/>
    <property type="match status" value="1"/>
</dbReference>
<sequence>MIEINDLVMKYSDNIILNKINLQIDAHETCAIIGPSGCGKSTLLYGLAGIVKPASGSITIDNSIVVGNRKETGVILQTYGLMPWKTVWENASLGLSIRGVKKNSIEEKISIILKQLHIYDLRDQYPVQLSGGQRQRVAIARALSIEPDLLLMDEPFSSLDAIAREELQNVVVDLYNQKAMTTIIVTHSIEEAVFLGQKIIIMDPTTGNIKKTLDNHHFGDHAFRNTTDFHKTCVEVRKLMEVTST</sequence>
<keyword evidence="1" id="KW-0813">Transport</keyword>
<evidence type="ECO:0000313" key="6">
    <source>
        <dbReference type="Proteomes" id="UP000618460"/>
    </source>
</evidence>
<dbReference type="Gene3D" id="3.40.50.300">
    <property type="entry name" value="P-loop containing nucleotide triphosphate hydrolases"/>
    <property type="match status" value="1"/>
</dbReference>
<reference evidence="5" key="2">
    <citation type="submission" date="2020-09" db="EMBL/GenBank/DDBJ databases">
        <authorList>
            <person name="Sun Q."/>
            <person name="Zhou Y."/>
        </authorList>
    </citation>
    <scope>NUCLEOTIDE SEQUENCE</scope>
    <source>
        <strain evidence="5">CGMCC 1.6333</strain>
    </source>
</reference>
<evidence type="ECO:0000256" key="2">
    <source>
        <dbReference type="ARBA" id="ARBA00022741"/>
    </source>
</evidence>
<feature type="domain" description="ABC transporter" evidence="4">
    <location>
        <begin position="2"/>
        <end position="229"/>
    </location>
</feature>
<dbReference type="AlphaFoldDB" id="A0A917TEB2"/>
<name>A0A917TEB2_9BACI</name>
<dbReference type="GO" id="GO:0016887">
    <property type="term" value="F:ATP hydrolysis activity"/>
    <property type="evidence" value="ECO:0007669"/>
    <property type="project" value="InterPro"/>
</dbReference>
<dbReference type="CDD" id="cd03293">
    <property type="entry name" value="ABC_NrtD_SsuB_transporters"/>
    <property type="match status" value="1"/>
</dbReference>
<keyword evidence="2" id="KW-0547">Nucleotide-binding</keyword>
<dbReference type="PANTHER" id="PTHR42781:SF4">
    <property type="entry name" value="SPERMIDINE_PUTRESCINE IMPORT ATP-BINDING PROTEIN POTA"/>
    <property type="match status" value="1"/>
</dbReference>
<dbReference type="InterPro" id="IPR003593">
    <property type="entry name" value="AAA+_ATPase"/>
</dbReference>
<dbReference type="Pfam" id="PF00005">
    <property type="entry name" value="ABC_tran"/>
    <property type="match status" value="1"/>
</dbReference>
<dbReference type="RefSeq" id="WP_117152797.1">
    <property type="nucleotide sequence ID" value="NZ_BMLG01000001.1"/>
</dbReference>
<dbReference type="SMART" id="SM00382">
    <property type="entry name" value="AAA"/>
    <property type="match status" value="1"/>
</dbReference>
<dbReference type="InterPro" id="IPR027417">
    <property type="entry name" value="P-loop_NTPase"/>
</dbReference>
<keyword evidence="3 5" id="KW-0067">ATP-binding</keyword>
<dbReference type="InterPro" id="IPR050093">
    <property type="entry name" value="ABC_SmlMolc_Importer"/>
</dbReference>
<gene>
    <name evidence="5" type="ORF">GCM10011351_01890</name>
</gene>
<proteinExistence type="predicted"/>
<dbReference type="EMBL" id="BMLG01000001">
    <property type="protein sequence ID" value="GGM19658.1"/>
    <property type="molecule type" value="Genomic_DNA"/>
</dbReference>
<comment type="caution">
    <text evidence="5">The sequence shown here is derived from an EMBL/GenBank/DDBJ whole genome shotgun (WGS) entry which is preliminary data.</text>
</comment>
<accession>A0A917TEB2</accession>
<organism evidence="5 6">
    <name type="scientific">Paraliobacillus quinghaiensis</name>
    <dbReference type="NCBI Taxonomy" id="470815"/>
    <lineage>
        <taxon>Bacteria</taxon>
        <taxon>Bacillati</taxon>
        <taxon>Bacillota</taxon>
        <taxon>Bacilli</taxon>
        <taxon>Bacillales</taxon>
        <taxon>Bacillaceae</taxon>
        <taxon>Paraliobacillus</taxon>
    </lineage>
</organism>
<dbReference type="InterPro" id="IPR017871">
    <property type="entry name" value="ABC_transporter-like_CS"/>
</dbReference>
<dbReference type="OrthoDB" id="9802264at2"/>
<evidence type="ECO:0000313" key="5">
    <source>
        <dbReference type="EMBL" id="GGM19658.1"/>
    </source>
</evidence>
<dbReference type="GO" id="GO:0005524">
    <property type="term" value="F:ATP binding"/>
    <property type="evidence" value="ECO:0007669"/>
    <property type="project" value="UniProtKB-KW"/>
</dbReference>
<dbReference type="InterPro" id="IPR003439">
    <property type="entry name" value="ABC_transporter-like_ATP-bd"/>
</dbReference>
<dbReference type="Proteomes" id="UP000618460">
    <property type="component" value="Unassembled WGS sequence"/>
</dbReference>
<dbReference type="PROSITE" id="PS50893">
    <property type="entry name" value="ABC_TRANSPORTER_2"/>
    <property type="match status" value="1"/>
</dbReference>